<dbReference type="Proteomes" id="UP001556367">
    <property type="component" value="Unassembled WGS sequence"/>
</dbReference>
<reference evidence="3" key="1">
    <citation type="submission" date="2024-06" db="EMBL/GenBank/DDBJ databases">
        <title>Multi-omics analyses provide insights into the biosynthesis of the anticancer antibiotic pleurotin in Hohenbuehelia grisea.</title>
        <authorList>
            <person name="Weaver J.A."/>
            <person name="Alberti F."/>
        </authorList>
    </citation>
    <scope>NUCLEOTIDE SEQUENCE [LARGE SCALE GENOMIC DNA]</scope>
    <source>
        <strain evidence="3">T-177</strain>
    </source>
</reference>
<evidence type="ECO:0000313" key="2">
    <source>
        <dbReference type="EMBL" id="KAL0954966.1"/>
    </source>
</evidence>
<dbReference type="PANTHER" id="PTHR31649">
    <property type="entry name" value="AGAP009604-PA"/>
    <property type="match status" value="1"/>
</dbReference>
<name>A0ABR3JHB3_9AGAR</name>
<feature type="region of interest" description="Disordered" evidence="1">
    <location>
        <begin position="116"/>
        <end position="164"/>
    </location>
</feature>
<comment type="caution">
    <text evidence="2">The sequence shown here is derived from an EMBL/GenBank/DDBJ whole genome shotgun (WGS) entry which is preliminary data.</text>
</comment>
<organism evidence="2 3">
    <name type="scientific">Hohenbuehelia grisea</name>
    <dbReference type="NCBI Taxonomy" id="104357"/>
    <lineage>
        <taxon>Eukaryota</taxon>
        <taxon>Fungi</taxon>
        <taxon>Dikarya</taxon>
        <taxon>Basidiomycota</taxon>
        <taxon>Agaricomycotina</taxon>
        <taxon>Agaricomycetes</taxon>
        <taxon>Agaricomycetidae</taxon>
        <taxon>Agaricales</taxon>
        <taxon>Pleurotineae</taxon>
        <taxon>Pleurotaceae</taxon>
        <taxon>Hohenbuehelia</taxon>
    </lineage>
</organism>
<feature type="compositionally biased region" description="Pro residues" evidence="1">
    <location>
        <begin position="138"/>
        <end position="150"/>
    </location>
</feature>
<protein>
    <submittedName>
        <fullName evidence="2">Uncharacterized protein</fullName>
    </submittedName>
</protein>
<evidence type="ECO:0000256" key="1">
    <source>
        <dbReference type="SAM" id="MobiDB-lite"/>
    </source>
</evidence>
<proteinExistence type="predicted"/>
<gene>
    <name evidence="2" type="ORF">HGRIS_003896</name>
</gene>
<dbReference type="Pfam" id="PF11901">
    <property type="entry name" value="DM9"/>
    <property type="match status" value="1"/>
</dbReference>
<evidence type="ECO:0000313" key="3">
    <source>
        <dbReference type="Proteomes" id="UP001556367"/>
    </source>
</evidence>
<feature type="compositionally biased region" description="Basic and acidic residues" evidence="1">
    <location>
        <begin position="33"/>
        <end position="66"/>
    </location>
</feature>
<dbReference type="EMBL" id="JASNQZ010000007">
    <property type="protein sequence ID" value="KAL0954966.1"/>
    <property type="molecule type" value="Genomic_DNA"/>
</dbReference>
<dbReference type="PANTHER" id="PTHR31649:SF1">
    <property type="entry name" value="FARNESOIC ACID O-METHYL TRANSFERASE DOMAIN-CONTAINING PROTEIN"/>
    <property type="match status" value="1"/>
</dbReference>
<sequence>MNAMGRRKSFDSSDSDSDSSSNSAKGYHKDKKDKKDKVKKDKKDKDGKDKKDKEKKDKSKDHKDGSHAQGSHNVNTAAIDHNQARFHTSQAMEHDPNQYAYGHGQGQAPLMPSFEHAGQQQQYRDGGAPQHQEQQHPQSPPPNYAPPPPSGYRVPLTTSAPFPEAHQIGQPAAHDADGSPIYIGSALFENSVHPCKIGPHLQPYVAVPYGGAEYAHHGRYDLLPFDPQTMEWVPAYGQLPQGRKLVEGGYEENGTKLYHALADVQGLKVPGKTGEHLNGCNVSFGGAEVSVNQNYSVLCWRH</sequence>
<accession>A0ABR3JHB3</accession>
<keyword evidence="3" id="KW-1185">Reference proteome</keyword>
<feature type="region of interest" description="Disordered" evidence="1">
    <location>
        <begin position="1"/>
        <end position="88"/>
    </location>
</feature>
<dbReference type="InterPro" id="IPR006616">
    <property type="entry name" value="DM9_repeat"/>
</dbReference>